<evidence type="ECO:0000259" key="1">
    <source>
        <dbReference type="Pfam" id="PF12708"/>
    </source>
</evidence>
<keyword evidence="3" id="KW-1185">Reference proteome</keyword>
<evidence type="ECO:0000313" key="3">
    <source>
        <dbReference type="Proteomes" id="UP000029738"/>
    </source>
</evidence>
<organism evidence="2 3">
    <name type="scientific">Tolypothrix bouteillei VB521301</name>
    <dbReference type="NCBI Taxonomy" id="1479485"/>
    <lineage>
        <taxon>Bacteria</taxon>
        <taxon>Bacillati</taxon>
        <taxon>Cyanobacteriota</taxon>
        <taxon>Cyanophyceae</taxon>
        <taxon>Nostocales</taxon>
        <taxon>Tolypothrichaceae</taxon>
        <taxon>Tolypothrix</taxon>
    </lineage>
</organism>
<dbReference type="RefSeq" id="WP_038092576.1">
    <property type="nucleotide sequence ID" value="NZ_JHEG04000001.1"/>
</dbReference>
<sequence length="654" mass="72754">MKHFSSVIFFIPLLGCVYGGISSIAQVQTSTSCTPNIKGIQGKYPEKMNFVNVTAYPFCVKTNLNPENREAVRRNTIAIQKAIDEVANRQFAIKTLYFPKGVYYFDNTLDFTNNGWQKLPRYLSVLGDSPKDSIIKLVDNAPGFKNPDRPKVFWKMANSNRAQNDAHNNYVRDLSIRTGANNLGVVAVDYVANNNGTIENVAIRSDDPQKRGAVGLGMLQRWPGPSFVKDIEVEGFDYGIKLLSGQYGVFFEKVILKDQLKVGFYDNNYAVVRNFVSSNKNPVPAFQSSKQPEQHSTIIDAVAVYTGKKATDTPAFDVGASQSFLRNATIKGYKYSLIKDTTKLSGFIREYASKKSKLFSKSPDVSMNIPVPSSIQCDSCNDPKNWYIIESKGPTRNWVGHDYTDEIQKAFASGKPVIQFAQIPGLPSKDTWPTNVIRFRKPLIVPSHVKRINFWYQGNDKTTNFPAGKSLYVVSGKKTDTPLILDTPGGGGIHHIGSRTLLIKSSCIDYKSVPGAGNVYFEDYCGSFTVAKGQKAYGWALNPERERYIHNKGGSLRIVGLKYEGNQTVIKTFDGGKTELLGGYIYALGDWAKNRAIFESYDSEHSLIYLVVNHGHAGYDWSVKEVRGNTVKTRSGVSDRNVLHVGYKAVPAPR</sequence>
<name>A0A8S9T5W1_9CYAN</name>
<reference evidence="2" key="2">
    <citation type="submission" date="2019-11" db="EMBL/GenBank/DDBJ databases">
        <title>Improved Assembly of Tolypothrix boutellei genome.</title>
        <authorList>
            <person name="Sarangi A.N."/>
            <person name="Mukherjee M."/>
            <person name="Ghosh S."/>
            <person name="Singh D."/>
            <person name="Das A."/>
            <person name="Kant S."/>
            <person name="Prusty A."/>
            <person name="Tripathy S."/>
        </authorList>
    </citation>
    <scope>NUCLEOTIDE SEQUENCE</scope>
    <source>
        <strain evidence="2">VB521301</strain>
    </source>
</reference>
<proteinExistence type="predicted"/>
<feature type="domain" description="Rhamnogalacturonase A/B/Epimerase-like pectate lyase" evidence="1">
    <location>
        <begin position="75"/>
        <end position="257"/>
    </location>
</feature>
<dbReference type="OrthoDB" id="9757799at2"/>
<dbReference type="Proteomes" id="UP000029738">
    <property type="component" value="Unassembled WGS sequence"/>
</dbReference>
<dbReference type="EMBL" id="JHEG04000001">
    <property type="protein sequence ID" value="KAF3886909.1"/>
    <property type="molecule type" value="Genomic_DNA"/>
</dbReference>
<accession>A0A8S9T5W1</accession>
<protein>
    <recommendedName>
        <fullName evidence="1">Rhamnogalacturonase A/B/Epimerase-like pectate lyase domain-containing protein</fullName>
    </recommendedName>
</protein>
<dbReference type="InterPro" id="IPR012334">
    <property type="entry name" value="Pectin_lyas_fold"/>
</dbReference>
<dbReference type="InterPro" id="IPR011050">
    <property type="entry name" value="Pectin_lyase_fold/virulence"/>
</dbReference>
<dbReference type="InterPro" id="IPR024535">
    <property type="entry name" value="RHGA/B-epi-like_pectate_lyase"/>
</dbReference>
<evidence type="ECO:0000313" key="2">
    <source>
        <dbReference type="EMBL" id="KAF3886909.1"/>
    </source>
</evidence>
<dbReference type="Pfam" id="PF12708">
    <property type="entry name" value="Pect-lyase_RHGA_epim"/>
    <property type="match status" value="1"/>
</dbReference>
<dbReference type="SUPFAM" id="SSF51126">
    <property type="entry name" value="Pectin lyase-like"/>
    <property type="match status" value="1"/>
</dbReference>
<gene>
    <name evidence="2" type="ORF">DA73_0400016495</name>
</gene>
<dbReference type="PROSITE" id="PS51257">
    <property type="entry name" value="PROKAR_LIPOPROTEIN"/>
    <property type="match status" value="1"/>
</dbReference>
<dbReference type="AlphaFoldDB" id="A0A8S9T5W1"/>
<comment type="caution">
    <text evidence="2">The sequence shown here is derived from an EMBL/GenBank/DDBJ whole genome shotgun (WGS) entry which is preliminary data.</text>
</comment>
<dbReference type="Gene3D" id="2.160.20.10">
    <property type="entry name" value="Single-stranded right-handed beta-helix, Pectin lyase-like"/>
    <property type="match status" value="1"/>
</dbReference>
<reference evidence="2" key="1">
    <citation type="journal article" date="2015" name="Genome Announc.">
        <title>Draft Genome Sequence of Tolypothrix boutellei Strain VB521301.</title>
        <authorList>
            <person name="Chandrababunaidu M.M."/>
            <person name="Singh D."/>
            <person name="Sen D."/>
            <person name="Bhan S."/>
            <person name="Das S."/>
            <person name="Gupta A."/>
            <person name="Adhikary S.P."/>
            <person name="Tripathy S."/>
        </authorList>
    </citation>
    <scope>NUCLEOTIDE SEQUENCE</scope>
    <source>
        <strain evidence="2">VB521301</strain>
    </source>
</reference>